<organism evidence="11 12">
    <name type="scientific">Nocardioides nanhaiensis</name>
    <dbReference type="NCBI Taxonomy" id="1476871"/>
    <lineage>
        <taxon>Bacteria</taxon>
        <taxon>Bacillati</taxon>
        <taxon>Actinomycetota</taxon>
        <taxon>Actinomycetes</taxon>
        <taxon>Propionibacteriales</taxon>
        <taxon>Nocardioidaceae</taxon>
        <taxon>Nocardioides</taxon>
    </lineage>
</organism>
<name>A0ABP8WBG8_9ACTN</name>
<protein>
    <submittedName>
        <fullName evidence="11">Lycopene cyclase domain-containing protein</fullName>
    </submittedName>
</protein>
<evidence type="ECO:0000256" key="4">
    <source>
        <dbReference type="ARBA" id="ARBA00022746"/>
    </source>
</evidence>
<evidence type="ECO:0000256" key="6">
    <source>
        <dbReference type="ARBA" id="ARBA00023136"/>
    </source>
</evidence>
<evidence type="ECO:0000256" key="9">
    <source>
        <dbReference type="SAM" id="Phobius"/>
    </source>
</evidence>
<feature type="transmembrane region" description="Helical" evidence="9">
    <location>
        <begin position="80"/>
        <end position="97"/>
    </location>
</feature>
<dbReference type="Proteomes" id="UP001500621">
    <property type="component" value="Unassembled WGS sequence"/>
</dbReference>
<dbReference type="InterPro" id="IPR017825">
    <property type="entry name" value="Lycopene_cyclase_dom"/>
</dbReference>
<keyword evidence="12" id="KW-1185">Reference proteome</keyword>
<comment type="subcellular location">
    <subcellularLocation>
        <location evidence="1">Membrane</location>
        <topology evidence="1">Multi-pass membrane protein</topology>
    </subcellularLocation>
</comment>
<evidence type="ECO:0000256" key="5">
    <source>
        <dbReference type="ARBA" id="ARBA00022989"/>
    </source>
</evidence>
<keyword evidence="5 9" id="KW-1133">Transmembrane helix</keyword>
<comment type="caution">
    <text evidence="11">The sequence shown here is derived from an EMBL/GenBank/DDBJ whole genome shotgun (WGS) entry which is preliminary data.</text>
</comment>
<dbReference type="NCBIfam" id="TIGR03462">
    <property type="entry name" value="CarR_dom_SF"/>
    <property type="match status" value="1"/>
</dbReference>
<evidence type="ECO:0000313" key="12">
    <source>
        <dbReference type="Proteomes" id="UP001500621"/>
    </source>
</evidence>
<evidence type="ECO:0000256" key="2">
    <source>
        <dbReference type="ARBA" id="ARBA00004829"/>
    </source>
</evidence>
<evidence type="ECO:0000313" key="11">
    <source>
        <dbReference type="EMBL" id="GAA4686021.1"/>
    </source>
</evidence>
<feature type="transmembrane region" description="Helical" evidence="9">
    <location>
        <begin position="6"/>
        <end position="24"/>
    </location>
</feature>
<evidence type="ECO:0000256" key="3">
    <source>
        <dbReference type="ARBA" id="ARBA00022692"/>
    </source>
</evidence>
<proteinExistence type="predicted"/>
<accession>A0ABP8WBG8</accession>
<evidence type="ECO:0000256" key="1">
    <source>
        <dbReference type="ARBA" id="ARBA00004141"/>
    </source>
</evidence>
<dbReference type="RefSeq" id="WP_345266209.1">
    <property type="nucleotide sequence ID" value="NZ_BAABIM010000002.1"/>
</dbReference>
<comment type="pathway">
    <text evidence="2">Carotenoid biosynthesis.</text>
</comment>
<evidence type="ECO:0000259" key="10">
    <source>
        <dbReference type="Pfam" id="PF18916"/>
    </source>
</evidence>
<keyword evidence="3 9" id="KW-0812">Transmembrane</keyword>
<evidence type="ECO:0000256" key="8">
    <source>
        <dbReference type="SAM" id="MobiDB-lite"/>
    </source>
</evidence>
<keyword evidence="7" id="KW-0413">Isomerase</keyword>
<keyword evidence="4" id="KW-0125">Carotenoid biosynthesis</keyword>
<sequence length="122" mass="13296">MRELAYAAMLAFVLVVTLPLELLLGARVYARWRRLALTVLCAGTPFLVWDLLATAAGHWSFDLTQTLGVVVPGDLPLEEVLFFVVIPIASVLTLESVRRLTGWGMDDAPAPSTTPSSSRGER</sequence>
<feature type="domain" description="Lycopene cyclase" evidence="10">
    <location>
        <begin position="6"/>
        <end position="95"/>
    </location>
</feature>
<feature type="region of interest" description="Disordered" evidence="8">
    <location>
        <begin position="102"/>
        <end position="122"/>
    </location>
</feature>
<dbReference type="Pfam" id="PF18916">
    <property type="entry name" value="Lycopene_cyc"/>
    <property type="match status" value="1"/>
</dbReference>
<keyword evidence="6 9" id="KW-0472">Membrane</keyword>
<dbReference type="EMBL" id="BAABIM010000002">
    <property type="protein sequence ID" value="GAA4686021.1"/>
    <property type="molecule type" value="Genomic_DNA"/>
</dbReference>
<gene>
    <name evidence="11" type="ORF">GCM10023226_24730</name>
</gene>
<feature type="transmembrane region" description="Helical" evidence="9">
    <location>
        <begin position="36"/>
        <end position="60"/>
    </location>
</feature>
<reference evidence="12" key="1">
    <citation type="journal article" date="2019" name="Int. J. Syst. Evol. Microbiol.">
        <title>The Global Catalogue of Microorganisms (GCM) 10K type strain sequencing project: providing services to taxonomists for standard genome sequencing and annotation.</title>
        <authorList>
            <consortium name="The Broad Institute Genomics Platform"/>
            <consortium name="The Broad Institute Genome Sequencing Center for Infectious Disease"/>
            <person name="Wu L."/>
            <person name="Ma J."/>
        </authorList>
    </citation>
    <scope>NUCLEOTIDE SEQUENCE [LARGE SCALE GENOMIC DNA]</scope>
    <source>
        <strain evidence="12">JCM 18127</strain>
    </source>
</reference>
<evidence type="ECO:0000256" key="7">
    <source>
        <dbReference type="ARBA" id="ARBA00023235"/>
    </source>
</evidence>
<feature type="compositionally biased region" description="Low complexity" evidence="8">
    <location>
        <begin position="108"/>
        <end position="122"/>
    </location>
</feature>